<reference evidence="2 3" key="1">
    <citation type="journal article" date="2017" name="G3 (Bethesda)">
        <title>The Physical Genome Mapping of Anopheles albimanus Corrected Scaffold Misassemblies and Identified Interarm Rearrangements in Genus Anopheles.</title>
        <authorList>
            <person name="Artemov G.N."/>
            <person name="Peery A.N."/>
            <person name="Jiang X."/>
            <person name="Tu Z."/>
            <person name="Stegniy V.N."/>
            <person name="Sharakhova M.V."/>
            <person name="Sharakhov I.V."/>
        </authorList>
    </citation>
    <scope>NUCLEOTIDE SEQUENCE [LARGE SCALE GENOMIC DNA]</scope>
    <source>
        <strain evidence="2 3">ALBI9_A</strain>
    </source>
</reference>
<dbReference type="EnsemblMetazoa" id="AALB014511-RA">
    <property type="protein sequence ID" value="AALB014511-PA"/>
    <property type="gene ID" value="AALB014511"/>
</dbReference>
<evidence type="ECO:0000313" key="3">
    <source>
        <dbReference type="Proteomes" id="UP000069272"/>
    </source>
</evidence>
<evidence type="ECO:0000256" key="1">
    <source>
        <dbReference type="SAM" id="MobiDB-lite"/>
    </source>
</evidence>
<keyword evidence="3" id="KW-1185">Reference proteome</keyword>
<proteinExistence type="predicted"/>
<sequence>VSLGRTITSSARKPPCNRSRSSKRPSTEAHADVPALVDPQIKMHRGAVLLLLTVLCLCVVKQTSGVQIIDDRMDKVVDMFENFKDVYRLNSFLYALHTVLQEVNPAYGPVKYYHNIRHTDRDLDVGEEDDK</sequence>
<dbReference type="Proteomes" id="UP000069272">
    <property type="component" value="Chromosome 3L"/>
</dbReference>
<dbReference type="VEuPathDB" id="VectorBase:AALB014511"/>
<dbReference type="AlphaFoldDB" id="A0A182FY04"/>
<protein>
    <submittedName>
        <fullName evidence="2">Uncharacterized protein</fullName>
    </submittedName>
</protein>
<name>A0A182FY04_ANOAL</name>
<accession>A0A182FY04</accession>
<organism evidence="2 3">
    <name type="scientific">Anopheles albimanus</name>
    <name type="common">New world malaria mosquito</name>
    <dbReference type="NCBI Taxonomy" id="7167"/>
    <lineage>
        <taxon>Eukaryota</taxon>
        <taxon>Metazoa</taxon>
        <taxon>Ecdysozoa</taxon>
        <taxon>Arthropoda</taxon>
        <taxon>Hexapoda</taxon>
        <taxon>Insecta</taxon>
        <taxon>Pterygota</taxon>
        <taxon>Neoptera</taxon>
        <taxon>Endopterygota</taxon>
        <taxon>Diptera</taxon>
        <taxon>Nematocera</taxon>
        <taxon>Culicoidea</taxon>
        <taxon>Culicidae</taxon>
        <taxon>Anophelinae</taxon>
        <taxon>Anopheles</taxon>
    </lineage>
</organism>
<feature type="region of interest" description="Disordered" evidence="1">
    <location>
        <begin position="1"/>
        <end position="34"/>
    </location>
</feature>
<reference evidence="2" key="2">
    <citation type="submission" date="2022-08" db="UniProtKB">
        <authorList>
            <consortium name="EnsemblMetazoa"/>
        </authorList>
    </citation>
    <scope>IDENTIFICATION</scope>
    <source>
        <strain evidence="2">STECLA/ALBI9_A</strain>
    </source>
</reference>
<feature type="compositionally biased region" description="Polar residues" evidence="1">
    <location>
        <begin position="1"/>
        <end position="11"/>
    </location>
</feature>
<evidence type="ECO:0000313" key="2">
    <source>
        <dbReference type="EnsemblMetazoa" id="AALB014511-PA"/>
    </source>
</evidence>